<evidence type="ECO:0000256" key="1">
    <source>
        <dbReference type="ARBA" id="ARBA00000085"/>
    </source>
</evidence>
<dbReference type="InterPro" id="IPR036641">
    <property type="entry name" value="HPT_dom_sf"/>
</dbReference>
<evidence type="ECO:0000256" key="8">
    <source>
        <dbReference type="ARBA" id="ARBA00023012"/>
    </source>
</evidence>
<keyword evidence="7 17" id="KW-0418">Kinase</keyword>
<dbReference type="SMART" id="SM00448">
    <property type="entry name" value="REC"/>
    <property type="match status" value="1"/>
</dbReference>
<evidence type="ECO:0000259" key="15">
    <source>
        <dbReference type="PROSITE" id="PS50851"/>
    </source>
</evidence>
<evidence type="ECO:0000259" key="14">
    <source>
        <dbReference type="PROSITE" id="PS50110"/>
    </source>
</evidence>
<comment type="catalytic activity">
    <reaction evidence="1">
        <text>ATP + protein L-histidine = ADP + protein N-phospho-L-histidine.</text>
        <dbReference type="EC" id="2.7.13.3"/>
    </reaction>
</comment>
<protein>
    <recommendedName>
        <fullName evidence="3">Chemotaxis protein CheA</fullName>
        <ecNumber evidence="2">2.7.13.3</ecNumber>
    </recommendedName>
</protein>
<dbReference type="InterPro" id="IPR051315">
    <property type="entry name" value="Bact_Chemotaxis_CheA"/>
</dbReference>
<comment type="caution">
    <text evidence="17">The sequence shown here is derived from an EMBL/GenBank/DDBJ whole genome shotgun (WGS) entry which is preliminary data.</text>
</comment>
<dbReference type="PROSITE" id="PS50110">
    <property type="entry name" value="RESPONSE_REGULATORY"/>
    <property type="match status" value="1"/>
</dbReference>
<proteinExistence type="predicted"/>
<accession>A0A1L8CLX7</accession>
<keyword evidence="5" id="KW-0808">Transferase</keyword>
<comment type="function">
    <text evidence="9">Involved in the transmission of sensory signals from the chemoreceptors to the flagellar motors. CheA is autophosphorylated; it can transfer its phosphate group to either CheB or CheY.</text>
</comment>
<dbReference type="Gene3D" id="1.20.120.160">
    <property type="entry name" value="HPT domain"/>
    <property type="match status" value="1"/>
</dbReference>
<dbReference type="PANTHER" id="PTHR43395:SF10">
    <property type="entry name" value="CHEMOTAXIS PROTEIN CHEA"/>
    <property type="match status" value="1"/>
</dbReference>
<dbReference type="PANTHER" id="PTHR43395">
    <property type="entry name" value="SENSOR HISTIDINE KINASE CHEA"/>
    <property type="match status" value="1"/>
</dbReference>
<dbReference type="EMBL" id="BDFD01000005">
    <property type="protein sequence ID" value="GAV19912.1"/>
    <property type="molecule type" value="Genomic_DNA"/>
</dbReference>
<evidence type="ECO:0000259" key="16">
    <source>
        <dbReference type="PROSITE" id="PS50894"/>
    </source>
</evidence>
<gene>
    <name evidence="17" type="ORF">MMIC_P0870</name>
</gene>
<dbReference type="InterPro" id="IPR005467">
    <property type="entry name" value="His_kinase_dom"/>
</dbReference>
<dbReference type="InterPro" id="IPR011006">
    <property type="entry name" value="CheY-like_superfamily"/>
</dbReference>
<dbReference type="PROSITE" id="PS50109">
    <property type="entry name" value="HIS_KIN"/>
    <property type="match status" value="1"/>
</dbReference>
<evidence type="ECO:0000256" key="11">
    <source>
        <dbReference type="PROSITE-ProRule" id="PRU00169"/>
    </source>
</evidence>
<dbReference type="Proteomes" id="UP000231632">
    <property type="component" value="Unassembled WGS sequence"/>
</dbReference>
<evidence type="ECO:0000313" key="17">
    <source>
        <dbReference type="EMBL" id="GAV19912.1"/>
    </source>
</evidence>
<dbReference type="EC" id="2.7.13.3" evidence="2"/>
<evidence type="ECO:0000256" key="7">
    <source>
        <dbReference type="ARBA" id="ARBA00022777"/>
    </source>
</evidence>
<evidence type="ECO:0000256" key="12">
    <source>
        <dbReference type="SAM" id="MobiDB-lite"/>
    </source>
</evidence>
<feature type="modified residue" description="Phosphohistidine" evidence="10">
    <location>
        <position position="49"/>
    </location>
</feature>
<dbReference type="OrthoDB" id="9803176at2"/>
<keyword evidence="18" id="KW-1185">Reference proteome</keyword>
<dbReference type="InterPro" id="IPR003594">
    <property type="entry name" value="HATPase_dom"/>
</dbReference>
<evidence type="ECO:0000256" key="9">
    <source>
        <dbReference type="ARBA" id="ARBA00035100"/>
    </source>
</evidence>
<dbReference type="InterPro" id="IPR008207">
    <property type="entry name" value="Sig_transdc_His_kin_Hpt_dom"/>
</dbReference>
<dbReference type="PROSITE" id="PS50894">
    <property type="entry name" value="HPT"/>
    <property type="match status" value="1"/>
</dbReference>
<feature type="region of interest" description="Disordered" evidence="12">
    <location>
        <begin position="126"/>
        <end position="158"/>
    </location>
</feature>
<dbReference type="GO" id="GO:0006935">
    <property type="term" value="P:chemotaxis"/>
    <property type="evidence" value="ECO:0007669"/>
    <property type="project" value="InterPro"/>
</dbReference>
<feature type="domain" description="HPt" evidence="16">
    <location>
        <begin position="2"/>
        <end position="106"/>
    </location>
</feature>
<evidence type="ECO:0000259" key="13">
    <source>
        <dbReference type="PROSITE" id="PS50109"/>
    </source>
</evidence>
<keyword evidence="6" id="KW-0547">Nucleotide-binding</keyword>
<keyword evidence="4 11" id="KW-0597">Phosphoprotein</keyword>
<dbReference type="STRING" id="1921010.MMIC_P0870"/>
<feature type="domain" description="Response regulatory" evidence="14">
    <location>
        <begin position="676"/>
        <end position="794"/>
    </location>
</feature>
<dbReference type="InterPro" id="IPR002545">
    <property type="entry name" value="CheW-lke_dom"/>
</dbReference>
<dbReference type="Pfam" id="PF02518">
    <property type="entry name" value="HATPase_c"/>
    <property type="match status" value="1"/>
</dbReference>
<dbReference type="InterPro" id="IPR004358">
    <property type="entry name" value="Sig_transdc_His_kin-like_C"/>
</dbReference>
<dbReference type="InterPro" id="IPR036890">
    <property type="entry name" value="HATPase_C_sf"/>
</dbReference>
<evidence type="ECO:0000256" key="10">
    <source>
        <dbReference type="PROSITE-ProRule" id="PRU00110"/>
    </source>
</evidence>
<dbReference type="SUPFAM" id="SSF52172">
    <property type="entry name" value="CheY-like"/>
    <property type="match status" value="1"/>
</dbReference>
<feature type="modified residue" description="4-aspartylphosphate" evidence="11">
    <location>
        <position position="725"/>
    </location>
</feature>
<dbReference type="SUPFAM" id="SSF55874">
    <property type="entry name" value="ATPase domain of HSP90 chaperone/DNA topoisomerase II/histidine kinase"/>
    <property type="match status" value="1"/>
</dbReference>
<keyword evidence="8" id="KW-0902">Two-component regulatory system</keyword>
<evidence type="ECO:0000256" key="2">
    <source>
        <dbReference type="ARBA" id="ARBA00012438"/>
    </source>
</evidence>
<dbReference type="SMART" id="SM00073">
    <property type="entry name" value="HPT"/>
    <property type="match status" value="1"/>
</dbReference>
<dbReference type="Pfam" id="PF00072">
    <property type="entry name" value="Response_reg"/>
    <property type="match status" value="1"/>
</dbReference>
<dbReference type="InterPro" id="IPR001789">
    <property type="entry name" value="Sig_transdc_resp-reg_receiver"/>
</dbReference>
<dbReference type="FunFam" id="3.30.565.10:FF:000016">
    <property type="entry name" value="Chemotaxis protein CheA, putative"/>
    <property type="match status" value="1"/>
</dbReference>
<dbReference type="PROSITE" id="PS50851">
    <property type="entry name" value="CHEW"/>
    <property type="match status" value="1"/>
</dbReference>
<name>A0A1L8CLX7_9PROT</name>
<dbReference type="Gene3D" id="3.30.565.10">
    <property type="entry name" value="Histidine kinase-like ATPase, C-terminal domain"/>
    <property type="match status" value="1"/>
</dbReference>
<dbReference type="CDD" id="cd00088">
    <property type="entry name" value="HPT"/>
    <property type="match status" value="1"/>
</dbReference>
<dbReference type="SUPFAM" id="SSF50341">
    <property type="entry name" value="CheW-like"/>
    <property type="match status" value="1"/>
</dbReference>
<evidence type="ECO:0000256" key="3">
    <source>
        <dbReference type="ARBA" id="ARBA00021495"/>
    </source>
</evidence>
<evidence type="ECO:0000313" key="18">
    <source>
        <dbReference type="Proteomes" id="UP000231632"/>
    </source>
</evidence>
<evidence type="ECO:0000256" key="5">
    <source>
        <dbReference type="ARBA" id="ARBA00022679"/>
    </source>
</evidence>
<dbReference type="RefSeq" id="WP_072659237.1">
    <property type="nucleotide sequence ID" value="NZ_BDFD01000005.1"/>
</dbReference>
<feature type="compositionally biased region" description="Basic residues" evidence="12">
    <location>
        <begin position="149"/>
        <end position="158"/>
    </location>
</feature>
<dbReference type="Pfam" id="PF01584">
    <property type="entry name" value="CheW"/>
    <property type="match status" value="1"/>
</dbReference>
<dbReference type="SMART" id="SM00387">
    <property type="entry name" value="HATPase_c"/>
    <property type="match status" value="1"/>
</dbReference>
<feature type="domain" description="CheW-like" evidence="15">
    <location>
        <begin position="517"/>
        <end position="656"/>
    </location>
</feature>
<evidence type="ECO:0000256" key="4">
    <source>
        <dbReference type="ARBA" id="ARBA00022553"/>
    </source>
</evidence>
<dbReference type="AlphaFoldDB" id="A0A1L8CLX7"/>
<dbReference type="Gene3D" id="3.40.50.2300">
    <property type="match status" value="1"/>
</dbReference>
<evidence type="ECO:0000256" key="6">
    <source>
        <dbReference type="ARBA" id="ARBA00022741"/>
    </source>
</evidence>
<organism evidence="17 18">
    <name type="scientific">Mariprofundus micogutta</name>
    <dbReference type="NCBI Taxonomy" id="1921010"/>
    <lineage>
        <taxon>Bacteria</taxon>
        <taxon>Pseudomonadati</taxon>
        <taxon>Pseudomonadota</taxon>
        <taxon>Candidatius Mariprofundia</taxon>
        <taxon>Mariprofundales</taxon>
        <taxon>Mariprofundaceae</taxon>
        <taxon>Mariprofundus</taxon>
    </lineage>
</organism>
<feature type="domain" description="Histidine kinase" evidence="13">
    <location>
        <begin position="331"/>
        <end position="515"/>
    </location>
</feature>
<dbReference type="CDD" id="cd00588">
    <property type="entry name" value="CheW_like"/>
    <property type="match status" value="1"/>
</dbReference>
<dbReference type="SMART" id="SM00260">
    <property type="entry name" value="CheW"/>
    <property type="match status" value="1"/>
</dbReference>
<dbReference type="InterPro" id="IPR036061">
    <property type="entry name" value="CheW-like_dom_sf"/>
</dbReference>
<dbReference type="PRINTS" id="PR00344">
    <property type="entry name" value="BCTRLSENSOR"/>
</dbReference>
<dbReference type="CDD" id="cd00156">
    <property type="entry name" value="REC"/>
    <property type="match status" value="1"/>
</dbReference>
<dbReference type="Pfam" id="PF01627">
    <property type="entry name" value="Hpt"/>
    <property type="match status" value="1"/>
</dbReference>
<dbReference type="Gene3D" id="2.40.50.180">
    <property type="entry name" value="CheA-289, Domain 4"/>
    <property type="match status" value="1"/>
</dbReference>
<reference evidence="17 18" key="1">
    <citation type="journal article" date="2017" name="Arch. Microbiol.">
        <title>Mariprofundus micogutta sp. nov., a novel iron-oxidizing zetaproteobacterium isolated from a deep-sea hydrothermal field at the Bayonnaise knoll of the Izu-Ogasawara arc, and a description of Mariprofundales ord. nov. and Zetaproteobacteria classis nov.</title>
        <authorList>
            <person name="Makita H."/>
            <person name="Tanaka E."/>
            <person name="Mitsunobu S."/>
            <person name="Miyazaki M."/>
            <person name="Nunoura T."/>
            <person name="Uematsu K."/>
            <person name="Takaki Y."/>
            <person name="Nishi S."/>
            <person name="Shimamura S."/>
            <person name="Takai K."/>
        </authorList>
    </citation>
    <scope>NUCLEOTIDE SEQUENCE [LARGE SCALE GENOMIC DNA]</scope>
    <source>
        <strain evidence="17 18">ET2</strain>
    </source>
</reference>
<dbReference type="SUPFAM" id="SSF47226">
    <property type="entry name" value="Histidine-containing phosphotransfer domain, HPT domain"/>
    <property type="match status" value="1"/>
</dbReference>
<sequence length="802" mass="89654">MTKFDTSGFLASFFDEAKERLISINRRVVLLESGNLDEESLTQLRRDAHNIKGSAQMLGVQDVSDVIHLFEDAMEFVIEHTHVRSQSMIQLLYDLHDQLAERVNHVDGEVHIDVTPLHERFRELSDHYEQQEQDSALPEELPQEESLKPRRKKKKHRVNRNLIAAVMGTIESSLETEKSVAPEETLPTLVTKPAIEKEVVREIDFRPVLDQLEDNSTPENSSGSFLRVDRSRLDRLSNQIIEFSSERYRGGSMPEQLERLQGDFKQLKNKVFSDDFIQSEKSSQNARLQVEFDQALRDIQTFRDTFRMFQKRSLLMQGGLRDQVFGLMLRPLGSVFSIFPRAVRDISQRYDKKVQLLVSGENVEMDQIAAQALSESLIHLINNAVVHGVETPGVRKGLNKPEEGQITISAIRKGTGICIEVIDDGAGIDTDKIRKKAMEQGIISESEASEMDTPEVLELIFHSGFSTAANTDSVAGRGVGLSVVLEAMRELTGTVHVESEQGKGSKFILTLPVSVTVQKAVSFRIANNHFGLLSQFIHQVLPLNEEEIKRGHGPFSQGYLKHEGHRVPVIDLHQALGGGNATSTSTQASLVIVEHIEGFLGIVVDDVYEEREIIVREIDPYLKYYHPLGLMGNAIADDGSVLLLIEPNGLKEMWRTAPDVEYTSELLQGKDIFDQHLLLVDDSTIALEIEKHLFESFGFIVDTAVGGEDALDKLALNSYALLVTDLDMPGINGVDLIKRVRISEDKSAASTPIMVMASRDSDNDQRSALDAGANTYVVKRHLKDNLDDLIERLNGLLSSIPG</sequence>
<dbReference type="Gene3D" id="2.30.30.40">
    <property type="entry name" value="SH3 Domains"/>
    <property type="match status" value="1"/>
</dbReference>
<dbReference type="GO" id="GO:0000155">
    <property type="term" value="F:phosphorelay sensor kinase activity"/>
    <property type="evidence" value="ECO:0007669"/>
    <property type="project" value="UniProtKB-ARBA"/>
</dbReference>